<proteinExistence type="predicted"/>
<reference evidence="1" key="1">
    <citation type="submission" date="2020-02" db="EMBL/GenBank/DDBJ databases">
        <authorList>
            <person name="Meier V. D."/>
        </authorList>
    </citation>
    <scope>NUCLEOTIDE SEQUENCE</scope>
    <source>
        <strain evidence="1">AVDCRST_MAG93</strain>
    </source>
</reference>
<sequence>MQLLNMFRGKVLHAILRREPLGIRARLKEQSILKVRGRPT</sequence>
<dbReference type="AlphaFoldDB" id="A0A6J4NEC9"/>
<protein>
    <submittedName>
        <fullName evidence="1">Uncharacterized protein</fullName>
    </submittedName>
</protein>
<gene>
    <name evidence="1" type="ORF">AVDCRST_MAG93-9337</name>
</gene>
<dbReference type="EMBL" id="CADCTR010003134">
    <property type="protein sequence ID" value="CAA9383707.1"/>
    <property type="molecule type" value="Genomic_DNA"/>
</dbReference>
<evidence type="ECO:0000313" key="1">
    <source>
        <dbReference type="EMBL" id="CAA9383707.1"/>
    </source>
</evidence>
<name>A0A6J4NEC9_9CHLR</name>
<accession>A0A6J4NEC9</accession>
<organism evidence="1">
    <name type="scientific">uncultured Chloroflexia bacterium</name>
    <dbReference type="NCBI Taxonomy" id="1672391"/>
    <lineage>
        <taxon>Bacteria</taxon>
        <taxon>Bacillati</taxon>
        <taxon>Chloroflexota</taxon>
        <taxon>Chloroflexia</taxon>
        <taxon>environmental samples</taxon>
    </lineage>
</organism>